<evidence type="ECO:0000256" key="5">
    <source>
        <dbReference type="ARBA" id="ARBA00022729"/>
    </source>
</evidence>
<evidence type="ECO:0000256" key="4">
    <source>
        <dbReference type="ARBA" id="ARBA00022525"/>
    </source>
</evidence>
<keyword evidence="5 10" id="KW-0732">Signal</keyword>
<evidence type="ECO:0000313" key="12">
    <source>
        <dbReference type="EMBL" id="KAJ6811940.1"/>
    </source>
</evidence>
<feature type="signal peptide" evidence="10">
    <location>
        <begin position="1"/>
        <end position="28"/>
    </location>
</feature>
<dbReference type="AlphaFoldDB" id="A0AAX6F694"/>
<gene>
    <name evidence="12" type="ORF">M6B38_151470</name>
</gene>
<reference evidence="12" key="1">
    <citation type="journal article" date="2023" name="GigaByte">
        <title>Genome assembly of the bearded iris, Iris pallida Lam.</title>
        <authorList>
            <person name="Bruccoleri R.E."/>
            <person name="Oakeley E.J."/>
            <person name="Faust A.M.E."/>
            <person name="Altorfer M."/>
            <person name="Dessus-Babus S."/>
            <person name="Burckhardt D."/>
            <person name="Oertli M."/>
            <person name="Naumann U."/>
            <person name="Petersen F."/>
            <person name="Wong J."/>
        </authorList>
    </citation>
    <scope>NUCLEOTIDE SEQUENCE</scope>
    <source>
        <strain evidence="12">GSM-AAB239-AS_SAM_17_03QT</strain>
    </source>
</reference>
<name>A0AAX6F694_IRIPA</name>
<feature type="active site" description="Proton donor" evidence="8">
    <location>
        <position position="275"/>
    </location>
</feature>
<evidence type="ECO:0000256" key="1">
    <source>
        <dbReference type="ARBA" id="ARBA00004239"/>
    </source>
</evidence>
<evidence type="ECO:0000256" key="6">
    <source>
        <dbReference type="ARBA" id="ARBA00022801"/>
    </source>
</evidence>
<dbReference type="InterPro" id="IPR015527">
    <property type="entry name" value="Pept_C26_g-glut_hydrolase"/>
</dbReference>
<dbReference type="FunFam" id="3.40.50.880:FF:000024">
    <property type="entry name" value="Folate gamma-glutamyl hydrolase"/>
    <property type="match status" value="1"/>
</dbReference>
<comment type="catalytic activity">
    <reaction evidence="7 9">
        <text>(6S)-5,6,7,8-tetrahydrofolyl-(gamma-L-Glu)(n) + (n-1) H2O = (6S)-5,6,7,8-tetrahydrofolate + (n-1) L-glutamate</text>
        <dbReference type="Rhea" id="RHEA:56784"/>
        <dbReference type="Rhea" id="RHEA-COMP:14738"/>
        <dbReference type="ChEBI" id="CHEBI:15377"/>
        <dbReference type="ChEBI" id="CHEBI:29985"/>
        <dbReference type="ChEBI" id="CHEBI:57453"/>
        <dbReference type="ChEBI" id="CHEBI:141005"/>
        <dbReference type="EC" id="3.4.19.9"/>
    </reaction>
</comment>
<protein>
    <recommendedName>
        <fullName evidence="3 9">folate gamma-glutamyl hydrolase</fullName>
        <ecNumber evidence="3 9">3.4.19.9</ecNumber>
    </recommendedName>
</protein>
<keyword evidence="13" id="KW-1185">Reference proteome</keyword>
<dbReference type="GO" id="GO:0005773">
    <property type="term" value="C:vacuole"/>
    <property type="evidence" value="ECO:0007669"/>
    <property type="project" value="TreeGrafter"/>
</dbReference>
<dbReference type="SUPFAM" id="SSF52317">
    <property type="entry name" value="Class I glutamine amidotransferase-like"/>
    <property type="match status" value="1"/>
</dbReference>
<dbReference type="Gene3D" id="3.40.50.880">
    <property type="match status" value="1"/>
</dbReference>
<dbReference type="PANTHER" id="PTHR11315">
    <property type="entry name" value="PROTEASE FAMILY C26 GAMMA-GLUTAMYL HYDROLASE"/>
    <property type="match status" value="1"/>
</dbReference>
<dbReference type="Proteomes" id="UP001140949">
    <property type="component" value="Unassembled WGS sequence"/>
</dbReference>
<dbReference type="GO" id="GO:0034722">
    <property type="term" value="F:gamma-glutamyl-peptidase activity"/>
    <property type="evidence" value="ECO:0007669"/>
    <property type="project" value="UniProtKB-UniRule"/>
</dbReference>
<evidence type="ECO:0000256" key="10">
    <source>
        <dbReference type="SAM" id="SignalP"/>
    </source>
</evidence>
<dbReference type="GO" id="GO:0046900">
    <property type="term" value="P:tetrahydrofolylpolyglutamate metabolic process"/>
    <property type="evidence" value="ECO:0007669"/>
    <property type="project" value="TreeGrafter"/>
</dbReference>
<comment type="similarity">
    <text evidence="2">Belongs to the peptidase C26 family.</text>
</comment>
<evidence type="ECO:0000259" key="11">
    <source>
        <dbReference type="Pfam" id="PF00117"/>
    </source>
</evidence>
<feature type="active site" description="Nucleophile" evidence="8 9">
    <location>
        <position position="162"/>
    </location>
</feature>
<keyword evidence="4" id="KW-0964">Secreted</keyword>
<comment type="caution">
    <text evidence="12">The sequence shown here is derived from an EMBL/GenBank/DDBJ whole genome shotgun (WGS) entry which is preliminary data.</text>
</comment>
<feature type="chain" id="PRO_5043713512" description="folate gamma-glutamyl hydrolase" evidence="10">
    <location>
        <begin position="29"/>
        <end position="348"/>
    </location>
</feature>
<keyword evidence="6 9" id="KW-0378">Hydrolase</keyword>
<evidence type="ECO:0000313" key="13">
    <source>
        <dbReference type="Proteomes" id="UP001140949"/>
    </source>
</evidence>
<feature type="domain" description="Glutamine amidotransferase" evidence="11">
    <location>
        <begin position="94"/>
        <end position="285"/>
    </location>
</feature>
<dbReference type="EC" id="3.4.19.9" evidence="3 9"/>
<dbReference type="PROSITE" id="PS51273">
    <property type="entry name" value="GATASE_TYPE_1"/>
    <property type="match status" value="1"/>
</dbReference>
<dbReference type="Pfam" id="PF00117">
    <property type="entry name" value="GATase"/>
    <property type="match status" value="1"/>
</dbReference>
<organism evidence="12 13">
    <name type="scientific">Iris pallida</name>
    <name type="common">Sweet iris</name>
    <dbReference type="NCBI Taxonomy" id="29817"/>
    <lineage>
        <taxon>Eukaryota</taxon>
        <taxon>Viridiplantae</taxon>
        <taxon>Streptophyta</taxon>
        <taxon>Embryophyta</taxon>
        <taxon>Tracheophyta</taxon>
        <taxon>Spermatophyta</taxon>
        <taxon>Magnoliopsida</taxon>
        <taxon>Liliopsida</taxon>
        <taxon>Asparagales</taxon>
        <taxon>Iridaceae</taxon>
        <taxon>Iridoideae</taxon>
        <taxon>Irideae</taxon>
        <taxon>Iris</taxon>
    </lineage>
</organism>
<evidence type="ECO:0000256" key="8">
    <source>
        <dbReference type="PIRSR" id="PIRSR615527-1"/>
    </source>
</evidence>
<evidence type="ECO:0000256" key="9">
    <source>
        <dbReference type="PROSITE-ProRule" id="PRU00607"/>
    </source>
</evidence>
<dbReference type="EMBL" id="JANAVB010031417">
    <property type="protein sequence ID" value="KAJ6811940.1"/>
    <property type="molecule type" value="Genomic_DNA"/>
</dbReference>
<proteinExistence type="inferred from homology"/>
<evidence type="ECO:0000256" key="3">
    <source>
        <dbReference type="ARBA" id="ARBA00012886"/>
    </source>
</evidence>
<sequence length="348" mass="38614">MAASPSRFRNPLWVPLLMLSSLFPTSSSSHHHNILLPGEGFLNPTRASSCPAPDPDLNYRPVIGILSHPGDGASGRLNNGSGVTNIPASYVKFVESAGARVVPLIHTQPWEQIQEKLELVNGVLFTGGWAKVGLYFETAQKIFQIVLDKNDAGEHFPLFGICLGFEIISMIVTKDHDICERFSAADEASSLQFTNAADIQGSLFERFPPELLRKLSTECLAMQNHQFGLSPRRMHENDALSSFFKILTTTVDGNDQVYVSTAQAHNYPVTCFQWHPEKNAFEWGSSKIPHSEDAIQVTQNVANYFIREARKSSNRPDAQAVRDNLIYNYSPTYGGKAGKGYDEVYIFS</sequence>
<dbReference type="GO" id="GO:0005576">
    <property type="term" value="C:extracellular region"/>
    <property type="evidence" value="ECO:0007669"/>
    <property type="project" value="UniProtKB-SubCell"/>
</dbReference>
<comment type="subcellular location">
    <subcellularLocation>
        <location evidence="1">Secreted</location>
        <location evidence="1">Extracellular space</location>
    </subcellularLocation>
</comment>
<evidence type="ECO:0000256" key="2">
    <source>
        <dbReference type="ARBA" id="ARBA00011083"/>
    </source>
</evidence>
<dbReference type="PROSITE" id="PS51275">
    <property type="entry name" value="PEPTIDASE_C26_GGH"/>
    <property type="match status" value="1"/>
</dbReference>
<evidence type="ECO:0000256" key="7">
    <source>
        <dbReference type="ARBA" id="ARBA00051589"/>
    </source>
</evidence>
<dbReference type="PANTHER" id="PTHR11315:SF0">
    <property type="entry name" value="FOLATE GAMMA-GLUTAMYL HYDROLASE"/>
    <property type="match status" value="1"/>
</dbReference>
<feature type="active site" evidence="9">
    <location>
        <position position="275"/>
    </location>
</feature>
<dbReference type="InterPro" id="IPR017926">
    <property type="entry name" value="GATASE"/>
</dbReference>
<accession>A0AAX6F694</accession>
<reference evidence="12" key="2">
    <citation type="submission" date="2023-04" db="EMBL/GenBank/DDBJ databases">
        <authorList>
            <person name="Bruccoleri R.E."/>
            <person name="Oakeley E.J."/>
            <person name="Faust A.-M."/>
            <person name="Dessus-Babus S."/>
            <person name="Altorfer M."/>
            <person name="Burckhardt D."/>
            <person name="Oertli M."/>
            <person name="Naumann U."/>
            <person name="Petersen F."/>
            <person name="Wong J."/>
        </authorList>
    </citation>
    <scope>NUCLEOTIDE SEQUENCE</scope>
    <source>
        <strain evidence="12">GSM-AAB239-AS_SAM_17_03QT</strain>
        <tissue evidence="12">Leaf</tissue>
    </source>
</reference>
<dbReference type="InterPro" id="IPR029062">
    <property type="entry name" value="Class_I_gatase-like"/>
</dbReference>